<evidence type="ECO:0000313" key="1">
    <source>
        <dbReference type="EMBL" id="RAK94648.1"/>
    </source>
</evidence>
<organism evidence="1 2">
    <name type="scientific">Aspergillus costaricaensis CBS 115574</name>
    <dbReference type="NCBI Taxonomy" id="1448317"/>
    <lineage>
        <taxon>Eukaryota</taxon>
        <taxon>Fungi</taxon>
        <taxon>Dikarya</taxon>
        <taxon>Ascomycota</taxon>
        <taxon>Pezizomycotina</taxon>
        <taxon>Eurotiomycetes</taxon>
        <taxon>Eurotiomycetidae</taxon>
        <taxon>Eurotiales</taxon>
        <taxon>Aspergillaceae</taxon>
        <taxon>Aspergillus</taxon>
        <taxon>Aspergillus subgen. Circumdati</taxon>
    </lineage>
</organism>
<sequence>MAQCTRPFRDMYNMVLKTPLLLSFVGSDNVISGFVPKGDKDSERWHPTVRDGSAQRDHGKHRESELFLVSQSLRPSFRIRGAKHSPLVTLFLHLDDNNPHPLQYALHSRDYSILKPWNLQKTQIVAAPSTSLLIANPPAVPIVSSARSTLNPDWDDDSQQIAYAVSLHPCLPHANPGGFELHYHAVSGYGSGTPALDRTFLYLPANDNARRPINSRNWETGLQRLCRAMCSSP</sequence>
<dbReference type="Proteomes" id="UP000249748">
    <property type="component" value="Unassembled WGS sequence"/>
</dbReference>
<name>A0ACD1IXG2_9EURO</name>
<reference evidence="1" key="1">
    <citation type="submission" date="2018-02" db="EMBL/GenBank/DDBJ databases">
        <title>The genomes of Aspergillus section Nigri reveals drivers in fungal speciation.</title>
        <authorList>
            <consortium name="DOE Joint Genome Institute"/>
            <person name="Vesth T.C."/>
            <person name="Nybo J."/>
            <person name="Theobald S."/>
            <person name="Brandl J."/>
            <person name="Frisvad J.C."/>
            <person name="Nielsen K.F."/>
            <person name="Lyhne E.K."/>
            <person name="Kogle M.E."/>
            <person name="Kuo A."/>
            <person name="Riley R."/>
            <person name="Clum A."/>
            <person name="Nolan M."/>
            <person name="Lipzen A."/>
            <person name="Salamov A."/>
            <person name="Henrissat B."/>
            <person name="Wiebenga A."/>
            <person name="De vries R.P."/>
            <person name="Grigoriev I.V."/>
            <person name="Mortensen U.H."/>
            <person name="Andersen M.R."/>
            <person name="Baker S.E."/>
        </authorList>
    </citation>
    <scope>NUCLEOTIDE SEQUENCE</scope>
    <source>
        <strain evidence="1">CBS 115574</strain>
    </source>
</reference>
<gene>
    <name evidence="1" type="ORF">BO79DRAFT_234297</name>
</gene>
<proteinExistence type="predicted"/>
<evidence type="ECO:0000313" key="2">
    <source>
        <dbReference type="Proteomes" id="UP000249748"/>
    </source>
</evidence>
<dbReference type="EMBL" id="KZ824535">
    <property type="protein sequence ID" value="RAK94648.1"/>
    <property type="molecule type" value="Genomic_DNA"/>
</dbReference>
<accession>A0ACD1IXG2</accession>
<keyword evidence="2" id="KW-1185">Reference proteome</keyword>
<protein>
    <submittedName>
        <fullName evidence="1">Uncharacterized protein</fullName>
    </submittedName>
</protein>